<name>A0A835TLZ0_CHLIN</name>
<evidence type="ECO:0000313" key="4">
    <source>
        <dbReference type="Proteomes" id="UP000650467"/>
    </source>
</evidence>
<dbReference type="OrthoDB" id="1901244at2759"/>
<evidence type="ECO:0008006" key="5">
    <source>
        <dbReference type="Google" id="ProtNLM"/>
    </source>
</evidence>
<protein>
    <recommendedName>
        <fullName evidence="5">DUF1264-domain-containing protein</fullName>
    </recommendedName>
</protein>
<proteinExistence type="inferred from homology"/>
<accession>A0A835TLZ0</accession>
<feature type="region of interest" description="Disordered" evidence="2">
    <location>
        <begin position="1"/>
        <end position="53"/>
    </location>
</feature>
<evidence type="ECO:0000256" key="1">
    <source>
        <dbReference type="ARBA" id="ARBA00009740"/>
    </source>
</evidence>
<dbReference type="Pfam" id="PF06884">
    <property type="entry name" value="DUF1264"/>
    <property type="match status" value="1"/>
</dbReference>
<keyword evidence="4" id="KW-1185">Reference proteome</keyword>
<dbReference type="PANTHER" id="PTHR31360">
    <property type="match status" value="1"/>
</dbReference>
<dbReference type="InterPro" id="IPR010686">
    <property type="entry name" value="OBAP-like"/>
</dbReference>
<reference evidence="3" key="1">
    <citation type="journal article" date="2020" name="bioRxiv">
        <title>Comparative genomics of Chlamydomonas.</title>
        <authorList>
            <person name="Craig R.J."/>
            <person name="Hasan A.R."/>
            <person name="Ness R.W."/>
            <person name="Keightley P.D."/>
        </authorList>
    </citation>
    <scope>NUCLEOTIDE SEQUENCE</scope>
    <source>
        <strain evidence="3">SAG 7.73</strain>
    </source>
</reference>
<evidence type="ECO:0000313" key="3">
    <source>
        <dbReference type="EMBL" id="KAG2440150.1"/>
    </source>
</evidence>
<evidence type="ECO:0000256" key="2">
    <source>
        <dbReference type="SAM" id="MobiDB-lite"/>
    </source>
</evidence>
<dbReference type="PANTHER" id="PTHR31360:SF0">
    <property type="entry name" value="OIL BODY-ASSOCIATED PROTEIN 1B"/>
    <property type="match status" value="1"/>
</dbReference>
<feature type="compositionally biased region" description="Basic and acidic residues" evidence="2">
    <location>
        <begin position="1"/>
        <end position="12"/>
    </location>
</feature>
<dbReference type="Proteomes" id="UP000650467">
    <property type="component" value="Unassembled WGS sequence"/>
</dbReference>
<comment type="caution">
    <text evidence="3">The sequence shown here is derived from an EMBL/GenBank/DDBJ whole genome shotgun (WGS) entry which is preliminary data.</text>
</comment>
<organism evidence="3 4">
    <name type="scientific">Chlamydomonas incerta</name>
    <dbReference type="NCBI Taxonomy" id="51695"/>
    <lineage>
        <taxon>Eukaryota</taxon>
        <taxon>Viridiplantae</taxon>
        <taxon>Chlorophyta</taxon>
        <taxon>core chlorophytes</taxon>
        <taxon>Chlorophyceae</taxon>
        <taxon>CS clade</taxon>
        <taxon>Chlamydomonadales</taxon>
        <taxon>Chlamydomonadaceae</taxon>
        <taxon>Chlamydomonas</taxon>
    </lineage>
</organism>
<feature type="compositionally biased region" description="Pro residues" evidence="2">
    <location>
        <begin position="35"/>
        <end position="44"/>
    </location>
</feature>
<sequence>MRRGQRANDDLKNQPWASTTATPALSTAAQHHPAPDPPPGAPHPPLHEAEQEPVSLLSRALDAGCSLLQGLGPVKQIHQHVEAFHMYAHDATRPCVLYDSAEPGARLIGIEYIISRRMFESLPEEERRFWHSHVYEVKSGMLVAPGVPGPAEDADMGKVNRDDALPLGPPQLMMVFTADGQLPARLVAARDKEVGSGSAQVRRRRAHLAADPPQPHPDADHLWRTGRAWQCVMQQVDFKAAVPEAPQPAEQEHALARGMQW</sequence>
<gene>
    <name evidence="3" type="ORF">HXX76_004263</name>
</gene>
<dbReference type="AlphaFoldDB" id="A0A835TLZ0"/>
<comment type="similarity">
    <text evidence="1">Belongs to the OBAP family.</text>
</comment>
<dbReference type="EMBL" id="JAEHOC010000007">
    <property type="protein sequence ID" value="KAG2440150.1"/>
    <property type="molecule type" value="Genomic_DNA"/>
</dbReference>
<feature type="region of interest" description="Disordered" evidence="2">
    <location>
        <begin position="193"/>
        <end position="221"/>
    </location>
</feature>
<feature type="compositionally biased region" description="Low complexity" evidence="2">
    <location>
        <begin position="17"/>
        <end position="32"/>
    </location>
</feature>